<comment type="similarity">
    <text evidence="3">Belongs to the FAD-binding monooxygenase family.</text>
</comment>
<evidence type="ECO:0000256" key="4">
    <source>
        <dbReference type="ARBA" id="ARBA00022630"/>
    </source>
</evidence>
<organism evidence="8 9">
    <name type="scientific">Aspergillus terreus (strain NIH 2624 / FGSC A1156)</name>
    <dbReference type="NCBI Taxonomy" id="341663"/>
    <lineage>
        <taxon>Eukaryota</taxon>
        <taxon>Fungi</taxon>
        <taxon>Dikarya</taxon>
        <taxon>Ascomycota</taxon>
        <taxon>Pezizomycotina</taxon>
        <taxon>Eurotiomycetes</taxon>
        <taxon>Eurotiomycetidae</taxon>
        <taxon>Eurotiales</taxon>
        <taxon>Aspergillaceae</taxon>
        <taxon>Aspergillus</taxon>
        <taxon>Aspergillus subgen. Circumdati</taxon>
    </lineage>
</organism>
<keyword evidence="6" id="KW-0521">NADP</keyword>
<sequence length="644" mass="72030">MSAPNLREKYEEERQKRLRPEGMNQYIDFRDPVIGDKLGRDPWVNYDHVVANGSPLKDGAAVKFTIIGGGHSGLLHAVRLLDAGFKPEDMVLVDSAGGYGGTWYWNRYPGLMCDVEGYVYLPLLEETGYVPKHKYSYGPEIRGQCERIAAHYKLQGQFCTQVMHQEWDDGKRRWIVTMKQDLGPLRDPVHLTIETQFLISAAGSLCVPHVPRLPGLLELMANRKVFHSARWDWEYTGGSEAQPDLVNLKGKKVGIIGTGATAIQIVPELAKWADQLYVFQRTPSYVGPRGQRETTPGDWKKVAHKKGWQYERQDNFNHFITNDPVPENMIDDGWTASDSHSVSGFVGCPSRLVTPDTIDEHITSMYQMDAPRAERLRARIANEVKDEATAQKLQPWYAGWCKRPAFHDDYLPAFNRPNVTLVDTNGKGVDRFTESGVVANGTVYDLDVLVLATGFYTRGKDQSPSGPLNAPIIGRNGLEATQKWASDEYGTIFGAFSHGFPNAFFSSPIRGGVSYNLTSAFDITARFTASTIASAHKQAENTSRIAIEPTKLAENKYTDEVQKRALWYSVLATCTPGWFTGEGEAVFEDGVPSPSTTDIYHDALERWVFEERKESGPFGWDKLLPNRKISTASTPGTFFNDPPT</sequence>
<protein>
    <recommendedName>
        <fullName evidence="10">FAD/NAD(P)-binding domain-containing protein</fullName>
    </recommendedName>
</protein>
<evidence type="ECO:0000256" key="7">
    <source>
        <dbReference type="ARBA" id="ARBA00023002"/>
    </source>
</evidence>
<keyword evidence="7" id="KW-0560">Oxidoreductase</keyword>
<dbReference type="Proteomes" id="UP000007963">
    <property type="component" value="Unassembled WGS sequence"/>
</dbReference>
<comment type="pathway">
    <text evidence="2">Secondary metabolite biosynthesis; terpenoid biosynthesis.</text>
</comment>
<comment type="cofactor">
    <cofactor evidence="1">
        <name>FAD</name>
        <dbReference type="ChEBI" id="CHEBI:57692"/>
    </cofactor>
</comment>
<dbReference type="HOGENOM" id="CLU_006937_8_2_1"/>
<proteinExistence type="inferred from homology"/>
<dbReference type="OrthoDB" id="66881at2759"/>
<evidence type="ECO:0000313" key="9">
    <source>
        <dbReference type="Proteomes" id="UP000007963"/>
    </source>
</evidence>
<reference evidence="9" key="1">
    <citation type="submission" date="2005-09" db="EMBL/GenBank/DDBJ databases">
        <title>Annotation of the Aspergillus terreus NIH2624 genome.</title>
        <authorList>
            <person name="Birren B.W."/>
            <person name="Lander E.S."/>
            <person name="Galagan J.E."/>
            <person name="Nusbaum C."/>
            <person name="Devon K."/>
            <person name="Henn M."/>
            <person name="Ma L.-J."/>
            <person name="Jaffe D.B."/>
            <person name="Butler J."/>
            <person name="Alvarez P."/>
            <person name="Gnerre S."/>
            <person name="Grabherr M."/>
            <person name="Kleber M."/>
            <person name="Mauceli E.W."/>
            <person name="Brockman W."/>
            <person name="Rounsley S."/>
            <person name="Young S.K."/>
            <person name="LaButti K."/>
            <person name="Pushparaj V."/>
            <person name="DeCaprio D."/>
            <person name="Crawford M."/>
            <person name="Koehrsen M."/>
            <person name="Engels R."/>
            <person name="Montgomery P."/>
            <person name="Pearson M."/>
            <person name="Howarth C."/>
            <person name="Larson L."/>
            <person name="Luoma S."/>
            <person name="White J."/>
            <person name="Alvarado L."/>
            <person name="Kodira C.D."/>
            <person name="Zeng Q."/>
            <person name="Oleary S."/>
            <person name="Yandava C."/>
            <person name="Denning D.W."/>
            <person name="Nierman W.C."/>
            <person name="Milne T."/>
            <person name="Madden K."/>
        </authorList>
    </citation>
    <scope>NUCLEOTIDE SEQUENCE [LARGE SCALE GENOMIC DNA]</scope>
    <source>
        <strain evidence="9">NIH 2624 / FGSC A1156</strain>
    </source>
</reference>
<evidence type="ECO:0000256" key="5">
    <source>
        <dbReference type="ARBA" id="ARBA00022827"/>
    </source>
</evidence>
<keyword evidence="5" id="KW-0274">FAD</keyword>
<dbReference type="EMBL" id="CH476607">
    <property type="protein sequence ID" value="EAU30502.1"/>
    <property type="molecule type" value="Genomic_DNA"/>
</dbReference>
<evidence type="ECO:0000256" key="1">
    <source>
        <dbReference type="ARBA" id="ARBA00001974"/>
    </source>
</evidence>
<dbReference type="eggNOG" id="ENOG502SHCE">
    <property type="taxonomic scope" value="Eukaryota"/>
</dbReference>
<evidence type="ECO:0008006" key="10">
    <source>
        <dbReference type="Google" id="ProtNLM"/>
    </source>
</evidence>
<evidence type="ECO:0000256" key="2">
    <source>
        <dbReference type="ARBA" id="ARBA00004721"/>
    </source>
</evidence>
<gene>
    <name evidence="8" type="ORF">ATEG_09365</name>
</gene>
<dbReference type="InterPro" id="IPR036188">
    <property type="entry name" value="FAD/NAD-bd_sf"/>
</dbReference>
<dbReference type="SUPFAM" id="SSF51905">
    <property type="entry name" value="FAD/NAD(P)-binding domain"/>
    <property type="match status" value="1"/>
</dbReference>
<dbReference type="VEuPathDB" id="FungiDB:ATEG_09365"/>
<name>Q0CAB9_ASPTN</name>
<evidence type="ECO:0000256" key="3">
    <source>
        <dbReference type="ARBA" id="ARBA00010139"/>
    </source>
</evidence>
<dbReference type="OMA" id="DPWVDYE"/>
<accession>Q0CAB9</accession>
<dbReference type="PANTHER" id="PTHR43098:SF2">
    <property type="entry name" value="FAD-BINDING MONOOXYGENASE AUSB-RELATED"/>
    <property type="match status" value="1"/>
</dbReference>
<dbReference type="InterPro" id="IPR050775">
    <property type="entry name" value="FAD-binding_Monooxygenases"/>
</dbReference>
<dbReference type="PANTHER" id="PTHR43098">
    <property type="entry name" value="L-ORNITHINE N(5)-MONOOXYGENASE-RELATED"/>
    <property type="match status" value="1"/>
</dbReference>
<dbReference type="Gene3D" id="3.50.50.60">
    <property type="entry name" value="FAD/NAD(P)-binding domain"/>
    <property type="match status" value="3"/>
</dbReference>
<evidence type="ECO:0000313" key="8">
    <source>
        <dbReference type="EMBL" id="EAU30502.1"/>
    </source>
</evidence>
<dbReference type="GO" id="GO:0016491">
    <property type="term" value="F:oxidoreductase activity"/>
    <property type="evidence" value="ECO:0007669"/>
    <property type="project" value="UniProtKB-KW"/>
</dbReference>
<dbReference type="RefSeq" id="XP_001217987.1">
    <property type="nucleotide sequence ID" value="XM_001217986.1"/>
</dbReference>
<evidence type="ECO:0000256" key="6">
    <source>
        <dbReference type="ARBA" id="ARBA00022857"/>
    </source>
</evidence>
<keyword evidence="4" id="KW-0285">Flavoprotein</keyword>
<dbReference type="STRING" id="341663.Q0CAB9"/>
<dbReference type="GeneID" id="4354014"/>
<dbReference type="AlphaFoldDB" id="Q0CAB9"/>